<evidence type="ECO:0000313" key="2">
    <source>
        <dbReference type="Proteomes" id="UP000224567"/>
    </source>
</evidence>
<dbReference type="EMBL" id="MLFT02000003">
    <property type="protein sequence ID" value="PHT52080.1"/>
    <property type="molecule type" value="Genomic_DNA"/>
</dbReference>
<organism evidence="1 2">
    <name type="scientific">Capsicum baccatum</name>
    <name type="common">Peruvian pepper</name>
    <dbReference type="NCBI Taxonomy" id="33114"/>
    <lineage>
        <taxon>Eukaryota</taxon>
        <taxon>Viridiplantae</taxon>
        <taxon>Streptophyta</taxon>
        <taxon>Embryophyta</taxon>
        <taxon>Tracheophyta</taxon>
        <taxon>Spermatophyta</taxon>
        <taxon>Magnoliopsida</taxon>
        <taxon>eudicotyledons</taxon>
        <taxon>Gunneridae</taxon>
        <taxon>Pentapetalae</taxon>
        <taxon>asterids</taxon>
        <taxon>lamiids</taxon>
        <taxon>Solanales</taxon>
        <taxon>Solanaceae</taxon>
        <taxon>Solanoideae</taxon>
        <taxon>Capsiceae</taxon>
        <taxon>Capsicum</taxon>
    </lineage>
</organism>
<gene>
    <name evidence="1" type="ORF">CQW23_06542</name>
</gene>
<evidence type="ECO:0000313" key="1">
    <source>
        <dbReference type="EMBL" id="PHT52080.1"/>
    </source>
</evidence>
<dbReference type="Proteomes" id="UP000224567">
    <property type="component" value="Unassembled WGS sequence"/>
</dbReference>
<reference evidence="1 2" key="1">
    <citation type="journal article" date="2017" name="Genome Biol.">
        <title>New reference genome sequences of hot pepper reveal the massive evolution of plant disease-resistance genes by retroduplication.</title>
        <authorList>
            <person name="Kim S."/>
            <person name="Park J."/>
            <person name="Yeom S.I."/>
            <person name="Kim Y.M."/>
            <person name="Seo E."/>
            <person name="Kim K.T."/>
            <person name="Kim M.S."/>
            <person name="Lee J.M."/>
            <person name="Cheong K."/>
            <person name="Shin H.S."/>
            <person name="Kim S.B."/>
            <person name="Han K."/>
            <person name="Lee J."/>
            <person name="Park M."/>
            <person name="Lee H.A."/>
            <person name="Lee H.Y."/>
            <person name="Lee Y."/>
            <person name="Oh S."/>
            <person name="Lee J.H."/>
            <person name="Choi E."/>
            <person name="Choi E."/>
            <person name="Lee S.E."/>
            <person name="Jeon J."/>
            <person name="Kim H."/>
            <person name="Choi G."/>
            <person name="Song H."/>
            <person name="Lee J."/>
            <person name="Lee S.C."/>
            <person name="Kwon J.K."/>
            <person name="Lee H.Y."/>
            <person name="Koo N."/>
            <person name="Hong Y."/>
            <person name="Kim R.W."/>
            <person name="Kang W.H."/>
            <person name="Huh J.H."/>
            <person name="Kang B.C."/>
            <person name="Yang T.J."/>
            <person name="Lee Y.H."/>
            <person name="Bennetzen J.L."/>
            <person name="Choi D."/>
        </authorList>
    </citation>
    <scope>NUCLEOTIDE SEQUENCE [LARGE SCALE GENOMIC DNA]</scope>
    <source>
        <strain evidence="2">cv. PBC81</strain>
    </source>
</reference>
<evidence type="ECO:0008006" key="3">
    <source>
        <dbReference type="Google" id="ProtNLM"/>
    </source>
</evidence>
<dbReference type="PANTHER" id="PTHR15140">
    <property type="entry name" value="TUBULIN-SPECIFIC CHAPERONE E"/>
    <property type="match status" value="1"/>
</dbReference>
<dbReference type="AlphaFoldDB" id="A0A2G2X3P7"/>
<protein>
    <recommendedName>
        <fullName evidence="3">NB-ARC domain-containing protein</fullName>
    </recommendedName>
</protein>
<dbReference type="PANTHER" id="PTHR15140:SF27">
    <property type="entry name" value="DISEASE RESISTANCE PROTEIN BS2"/>
    <property type="match status" value="1"/>
</dbReference>
<sequence>MLQLIELQNCSAKLVASAGRIQEEQEYVGNKAVQVRSYNEPELKKLKLVGTRLAWEDLNIIGQWPNLEVLKLKANACRGLEWRPIEGGFHRFELH</sequence>
<keyword evidence="2" id="KW-1185">Reference proteome</keyword>
<reference evidence="2" key="2">
    <citation type="journal article" date="2017" name="J. Anim. Genet.">
        <title>Multiple reference genome sequences of hot pepper reveal the massive evolution of plant disease resistance genes by retroduplication.</title>
        <authorList>
            <person name="Kim S."/>
            <person name="Park J."/>
            <person name="Yeom S.-I."/>
            <person name="Kim Y.-M."/>
            <person name="Seo E."/>
            <person name="Kim K.-T."/>
            <person name="Kim M.-S."/>
            <person name="Lee J.M."/>
            <person name="Cheong K."/>
            <person name="Shin H.-S."/>
            <person name="Kim S.-B."/>
            <person name="Han K."/>
            <person name="Lee J."/>
            <person name="Park M."/>
            <person name="Lee H.-A."/>
            <person name="Lee H.-Y."/>
            <person name="Lee Y."/>
            <person name="Oh S."/>
            <person name="Lee J.H."/>
            <person name="Choi E."/>
            <person name="Choi E."/>
            <person name="Lee S.E."/>
            <person name="Jeon J."/>
            <person name="Kim H."/>
            <person name="Choi G."/>
            <person name="Song H."/>
            <person name="Lee J."/>
            <person name="Lee S.-C."/>
            <person name="Kwon J.-K."/>
            <person name="Lee H.-Y."/>
            <person name="Koo N."/>
            <person name="Hong Y."/>
            <person name="Kim R.W."/>
            <person name="Kang W.-H."/>
            <person name="Huh J.H."/>
            <person name="Kang B.-C."/>
            <person name="Yang T.-J."/>
            <person name="Lee Y.-H."/>
            <person name="Bennetzen J.L."/>
            <person name="Choi D."/>
        </authorList>
    </citation>
    <scope>NUCLEOTIDE SEQUENCE [LARGE SCALE GENOMIC DNA]</scope>
    <source>
        <strain evidence="2">cv. PBC81</strain>
    </source>
</reference>
<name>A0A2G2X3P7_CAPBA</name>
<accession>A0A2G2X3P7</accession>
<comment type="caution">
    <text evidence="1">The sequence shown here is derived from an EMBL/GenBank/DDBJ whole genome shotgun (WGS) entry which is preliminary data.</text>
</comment>
<dbReference type="OrthoDB" id="913621at2759"/>
<proteinExistence type="predicted"/>